<organism evidence="4 5">
    <name type="scientific">Insulibacter thermoxylanivorax</name>
    <dbReference type="NCBI Taxonomy" id="2749268"/>
    <lineage>
        <taxon>Bacteria</taxon>
        <taxon>Bacillati</taxon>
        <taxon>Bacillota</taxon>
        <taxon>Bacilli</taxon>
        <taxon>Bacillales</taxon>
        <taxon>Paenibacillaceae</taxon>
        <taxon>Insulibacter</taxon>
    </lineage>
</organism>
<dbReference type="EMBL" id="BMAQ01000001">
    <property type="protein sequence ID" value="GFR36761.1"/>
    <property type="molecule type" value="Genomic_DNA"/>
</dbReference>
<reference evidence="4" key="1">
    <citation type="submission" date="2020-08" db="EMBL/GenBank/DDBJ databases">
        <authorList>
            <person name="Uke A."/>
            <person name="Chhe C."/>
            <person name="Baramee S."/>
            <person name="Kosugi A."/>
        </authorList>
    </citation>
    <scope>NUCLEOTIDE SEQUENCE</scope>
    <source>
        <strain evidence="4">DA-C8</strain>
    </source>
</reference>
<feature type="short sequence motif" description="DGA/G" evidence="2">
    <location>
        <begin position="179"/>
        <end position="181"/>
    </location>
</feature>
<dbReference type="SUPFAM" id="SSF52151">
    <property type="entry name" value="FabD/lysophospholipase-like"/>
    <property type="match status" value="1"/>
</dbReference>
<feature type="short sequence motif" description="GXSXG" evidence="2">
    <location>
        <begin position="36"/>
        <end position="40"/>
    </location>
</feature>
<dbReference type="Gene3D" id="3.40.1090.10">
    <property type="entry name" value="Cytosolic phospholipase A2 catalytic domain"/>
    <property type="match status" value="2"/>
</dbReference>
<dbReference type="CDD" id="cd07207">
    <property type="entry name" value="Pat_ExoU_VipD_like"/>
    <property type="match status" value="1"/>
</dbReference>
<evidence type="ECO:0000313" key="4">
    <source>
        <dbReference type="EMBL" id="GFR36761.1"/>
    </source>
</evidence>
<evidence type="ECO:0000256" key="1">
    <source>
        <dbReference type="ARBA" id="ARBA00023098"/>
    </source>
</evidence>
<accession>A0A916Q9N2</accession>
<evidence type="ECO:0000256" key="2">
    <source>
        <dbReference type="PROSITE-ProRule" id="PRU01161"/>
    </source>
</evidence>
<dbReference type="PANTHER" id="PTHR46394:SF1">
    <property type="entry name" value="PNPLA DOMAIN-CONTAINING PROTEIN"/>
    <property type="match status" value="1"/>
</dbReference>
<dbReference type="InterPro" id="IPR002641">
    <property type="entry name" value="PNPLA_dom"/>
</dbReference>
<feature type="short sequence motif" description="GXGXXG" evidence="2">
    <location>
        <begin position="9"/>
        <end position="14"/>
    </location>
</feature>
<feature type="active site" description="Nucleophile" evidence="2">
    <location>
        <position position="38"/>
    </location>
</feature>
<dbReference type="Proteomes" id="UP000654993">
    <property type="component" value="Unassembled WGS sequence"/>
</dbReference>
<keyword evidence="2" id="KW-0442">Lipid degradation</keyword>
<evidence type="ECO:0000313" key="5">
    <source>
        <dbReference type="Proteomes" id="UP000654993"/>
    </source>
</evidence>
<comment type="caution">
    <text evidence="4">The sequence shown here is derived from an EMBL/GenBank/DDBJ whole genome shotgun (WGS) entry which is preliminary data.</text>
</comment>
<dbReference type="Pfam" id="PF01734">
    <property type="entry name" value="Patatin"/>
    <property type="match status" value="1"/>
</dbReference>
<keyword evidence="2" id="KW-0378">Hydrolase</keyword>
<feature type="active site" description="Proton acceptor" evidence="2">
    <location>
        <position position="179"/>
    </location>
</feature>
<name>A0A916Q9N2_9BACL</name>
<dbReference type="AlphaFoldDB" id="A0A916Q9N2"/>
<evidence type="ECO:0000259" key="3">
    <source>
        <dbReference type="PROSITE" id="PS51635"/>
    </source>
</evidence>
<dbReference type="InterPro" id="IPR016035">
    <property type="entry name" value="Acyl_Trfase/lysoPLipase"/>
</dbReference>
<reference evidence="4" key="2">
    <citation type="journal article" date="2021" name="Data Brief">
        <title>Draft genome sequence data of the facultative, thermophilic, xylanolytic bacterium Paenibacillus sp. strain DA-C8.</title>
        <authorList>
            <person name="Chhe C."/>
            <person name="Uke A."/>
            <person name="Baramee S."/>
            <person name="Ungkulpasvich U."/>
            <person name="Tachaapaikoon C."/>
            <person name="Pason P."/>
            <person name="Waeonukul R."/>
            <person name="Ratanakhanokchai K."/>
            <person name="Kosugi A."/>
        </authorList>
    </citation>
    <scope>NUCLEOTIDE SEQUENCE</scope>
    <source>
        <strain evidence="4">DA-C8</strain>
    </source>
</reference>
<gene>
    <name evidence="4" type="ORF">PRECH8_00570</name>
</gene>
<sequence>MRINAVFEGGGVKGIAFVGAIAVTQQRGFVFHRVAGTSSGSIVASFLAAGYGHEEMKELILETPFHQFLQKSLLHHIPYIGPIIRLLFKKGMYSGDPLEAWIRQKLLAKGVRTFSDLPPNSLYIIASDISNGKMIVLPDDLKDYGIHPDYFEVARAVRMSISIPYFFDPVIMKRNYVVDGGILSNFPMWIFDNEMIKNGGEKLIPTIGYQLVGKNPHAKNEINGPLSMLQALFATMMGAHDERYIDKKYRYRTVKIDASSVGTLHFDITREQSLGLYESGVRAAEEFFNKWSYAEYLSKFHDFNKKFLGR</sequence>
<proteinExistence type="predicted"/>
<protein>
    <submittedName>
        <fullName evidence="4">Phospholipase</fullName>
    </submittedName>
</protein>
<dbReference type="GO" id="GO:0016042">
    <property type="term" value="P:lipid catabolic process"/>
    <property type="evidence" value="ECO:0007669"/>
    <property type="project" value="UniProtKB-UniRule"/>
</dbReference>
<dbReference type="PANTHER" id="PTHR46394">
    <property type="entry name" value="ANNEXIN"/>
    <property type="match status" value="1"/>
</dbReference>
<dbReference type="GO" id="GO:0016787">
    <property type="term" value="F:hydrolase activity"/>
    <property type="evidence" value="ECO:0007669"/>
    <property type="project" value="UniProtKB-UniRule"/>
</dbReference>
<keyword evidence="5" id="KW-1185">Reference proteome</keyword>
<dbReference type="InterPro" id="IPR052580">
    <property type="entry name" value="Lipid_Hydrolase"/>
</dbReference>
<feature type="domain" description="PNPLA" evidence="3">
    <location>
        <begin position="5"/>
        <end position="192"/>
    </location>
</feature>
<keyword evidence="1 2" id="KW-0443">Lipid metabolism</keyword>
<dbReference type="PROSITE" id="PS51635">
    <property type="entry name" value="PNPLA"/>
    <property type="match status" value="1"/>
</dbReference>